<sequence length="435" mass="49201">MSRTSISRVVLLLVQRGLAIPTATLHTRNTTLNETQGDYEPAWVSGPKSRGTLSLVFSCVITLFLCVWTTVQVNIEPPENESIRKLGWSFVALVVPEGVMAIAAYERKVASLLRKKVNEVTPKGPEQWDMFLAYYAIMGGFVIRKEDYDSFPSKAPTRSIQSTRDNNLITITSTQVQDKSNANSLTKLIVAWQALWMIVQVIGRRAQYPDIPVTLLELHTCLHAFCAFAMYITWWNKPVDIDLPTTVHLTPEQIIFLRKGESEEPDPTNPWGRETISSHKTHNHDTSRVFLTSRSGIGKLMYQRLVGHRNIRTQLFWKESLSISFVGLVFGGVHLAAWNSSFPSYAERVLWQISSTITATTWSGFVLSLWLSVFVEKKQESKIVSKVCGIFLGLGLFPVLIVRVYLLVESFISIRRLPIGSYRLNTWSNIWPHAG</sequence>
<accession>A0A9P4MY40</accession>
<feature type="transmembrane region" description="Helical" evidence="1">
    <location>
        <begin position="86"/>
        <end position="105"/>
    </location>
</feature>
<dbReference type="PANTHER" id="PTHR35043:SF7">
    <property type="entry name" value="TRANSCRIPTION FACTOR DOMAIN-CONTAINING PROTEIN"/>
    <property type="match status" value="1"/>
</dbReference>
<dbReference type="Proteomes" id="UP000800093">
    <property type="component" value="Unassembled WGS sequence"/>
</dbReference>
<reference evidence="4" key="1">
    <citation type="journal article" date="2020" name="Stud. Mycol.">
        <title>101 Dothideomycetes genomes: A test case for predicting lifestyles and emergence of pathogens.</title>
        <authorList>
            <person name="Haridas S."/>
            <person name="Albert R."/>
            <person name="Binder M."/>
            <person name="Bloem J."/>
            <person name="LaButti K."/>
            <person name="Salamov A."/>
            <person name="Andreopoulos B."/>
            <person name="Baker S."/>
            <person name="Barry K."/>
            <person name="Bills G."/>
            <person name="Bluhm B."/>
            <person name="Cannon C."/>
            <person name="Castanera R."/>
            <person name="Culley D."/>
            <person name="Daum C."/>
            <person name="Ezra D."/>
            <person name="Gonzalez J."/>
            <person name="Henrissat B."/>
            <person name="Kuo A."/>
            <person name="Liang C."/>
            <person name="Lipzen A."/>
            <person name="Lutzoni F."/>
            <person name="Magnuson J."/>
            <person name="Mondo S."/>
            <person name="Nolan M."/>
            <person name="Ohm R."/>
            <person name="Pangilinan J."/>
            <person name="Park H.-J."/>
            <person name="Ramirez L."/>
            <person name="Alfaro M."/>
            <person name="Sun H."/>
            <person name="Tritt A."/>
            <person name="Yoshinaga Y."/>
            <person name="Zwiers L.-H."/>
            <person name="Turgeon B."/>
            <person name="Goodwin S."/>
            <person name="Spatafora J."/>
            <person name="Crous P."/>
            <person name="Grigoriev I."/>
        </authorList>
    </citation>
    <scope>NUCLEOTIDE SEQUENCE [LARGE SCALE GENOMIC DNA]</scope>
    <source>
        <strain evidence="4">CBS 304.66</strain>
    </source>
</reference>
<keyword evidence="4" id="KW-1185">Reference proteome</keyword>
<name>A0A9P4MY40_9PLEO</name>
<feature type="transmembrane region" description="Helical" evidence="1">
    <location>
        <begin position="53"/>
        <end position="74"/>
    </location>
</feature>
<evidence type="ECO:0000256" key="1">
    <source>
        <dbReference type="SAM" id="Phobius"/>
    </source>
</evidence>
<evidence type="ECO:0000313" key="3">
    <source>
        <dbReference type="EMBL" id="KAF2258852.1"/>
    </source>
</evidence>
<keyword evidence="1" id="KW-1133">Transmembrane helix</keyword>
<evidence type="ECO:0000256" key="2">
    <source>
        <dbReference type="SAM" id="SignalP"/>
    </source>
</evidence>
<dbReference type="PANTHER" id="PTHR35043">
    <property type="entry name" value="TRANSCRIPTION FACTOR DOMAIN-CONTAINING PROTEIN"/>
    <property type="match status" value="1"/>
</dbReference>
<gene>
    <name evidence="3" type="ORF">CC78DRAFT_593600</name>
</gene>
<organism evidence="3 4">
    <name type="scientific">Lojkania enalia</name>
    <dbReference type="NCBI Taxonomy" id="147567"/>
    <lineage>
        <taxon>Eukaryota</taxon>
        <taxon>Fungi</taxon>
        <taxon>Dikarya</taxon>
        <taxon>Ascomycota</taxon>
        <taxon>Pezizomycotina</taxon>
        <taxon>Dothideomycetes</taxon>
        <taxon>Pleosporomycetidae</taxon>
        <taxon>Pleosporales</taxon>
        <taxon>Pleosporales incertae sedis</taxon>
        <taxon>Lojkania</taxon>
    </lineage>
</organism>
<dbReference type="EMBL" id="ML986734">
    <property type="protein sequence ID" value="KAF2258852.1"/>
    <property type="molecule type" value="Genomic_DNA"/>
</dbReference>
<feature type="transmembrane region" description="Helical" evidence="1">
    <location>
        <begin position="387"/>
        <end position="408"/>
    </location>
</feature>
<feature type="transmembrane region" description="Helical" evidence="1">
    <location>
        <begin position="349"/>
        <end position="375"/>
    </location>
</feature>
<feature type="transmembrane region" description="Helical" evidence="1">
    <location>
        <begin position="315"/>
        <end position="337"/>
    </location>
</feature>
<protein>
    <submittedName>
        <fullName evidence="3">Uncharacterized protein</fullName>
    </submittedName>
</protein>
<evidence type="ECO:0000313" key="4">
    <source>
        <dbReference type="Proteomes" id="UP000800093"/>
    </source>
</evidence>
<feature type="chain" id="PRO_5040188176" evidence="2">
    <location>
        <begin position="20"/>
        <end position="435"/>
    </location>
</feature>
<keyword evidence="1" id="KW-0472">Membrane</keyword>
<comment type="caution">
    <text evidence="3">The sequence shown here is derived from an EMBL/GenBank/DDBJ whole genome shotgun (WGS) entry which is preliminary data.</text>
</comment>
<proteinExistence type="predicted"/>
<keyword evidence="2" id="KW-0732">Signal</keyword>
<dbReference type="AlphaFoldDB" id="A0A9P4MY40"/>
<keyword evidence="1" id="KW-0812">Transmembrane</keyword>
<feature type="signal peptide" evidence="2">
    <location>
        <begin position="1"/>
        <end position="19"/>
    </location>
</feature>
<dbReference type="OrthoDB" id="3061561at2759"/>